<sequence length="180" mass="20302">MVTLTSVKRAFYLAVVGAFSLVIGSALASAQSLEDRTISRWLETSVELEPFGEALDGILNEDDEDWERYTTLSEAEYYQLIEAELRAVGLYDDVEQVTSRFSWSSPGHFFRTGERIGLAMQAYFAREMMAEMPPEQAAMLADFLDPAVGDVPNDDINVIERNWDTILAFIEAQGYLDDDY</sequence>
<feature type="chain" id="PRO_5044342561" description="DUF885 domain-containing protein" evidence="1">
    <location>
        <begin position="29"/>
        <end position="180"/>
    </location>
</feature>
<evidence type="ECO:0000313" key="2">
    <source>
        <dbReference type="EMBL" id="WLD57119.1"/>
    </source>
</evidence>
<name>A0AB38YDH6_9GAMM</name>
<dbReference type="RefSeq" id="WP_304994406.1">
    <property type="nucleotide sequence ID" value="NZ_CP101717.1"/>
</dbReference>
<dbReference type="AlphaFoldDB" id="A0AB38YDH6"/>
<keyword evidence="1" id="KW-0732">Signal</keyword>
<evidence type="ECO:0000256" key="1">
    <source>
        <dbReference type="SAM" id="SignalP"/>
    </source>
</evidence>
<feature type="signal peptide" evidence="1">
    <location>
        <begin position="1"/>
        <end position="28"/>
    </location>
</feature>
<gene>
    <name evidence="2" type="ORF">NFC81_10320</name>
</gene>
<dbReference type="EMBL" id="CP101717">
    <property type="protein sequence ID" value="WLD57119.1"/>
    <property type="molecule type" value="Genomic_DNA"/>
</dbReference>
<evidence type="ECO:0008006" key="3">
    <source>
        <dbReference type="Google" id="ProtNLM"/>
    </source>
</evidence>
<organism evidence="2">
    <name type="scientific">Salinispirillum sp. LH 10-3-1</name>
    <dbReference type="NCBI Taxonomy" id="2952525"/>
    <lineage>
        <taxon>Bacteria</taxon>
        <taxon>Pseudomonadati</taxon>
        <taxon>Pseudomonadota</taxon>
        <taxon>Gammaproteobacteria</taxon>
        <taxon>Oceanospirillales</taxon>
        <taxon>Saccharospirillaceae</taxon>
        <taxon>Salinispirillum</taxon>
    </lineage>
</organism>
<proteinExistence type="predicted"/>
<protein>
    <recommendedName>
        <fullName evidence="3">DUF885 domain-containing protein</fullName>
    </recommendedName>
</protein>
<reference evidence="2" key="1">
    <citation type="submission" date="2022-07" db="EMBL/GenBank/DDBJ databases">
        <title>Complete genome sequence of Salinispirillum sp. LH10-3-1 capable of multiple carbohydrate inversion isolated from a soda lake.</title>
        <authorList>
            <person name="Liu J."/>
            <person name="Zhai Y."/>
            <person name="Zhang H."/>
            <person name="Yang H."/>
            <person name="Qu J."/>
            <person name="Li J."/>
        </authorList>
    </citation>
    <scope>NUCLEOTIDE SEQUENCE</scope>
    <source>
        <strain evidence="2">LH 10-3-1</strain>
    </source>
</reference>
<accession>A0AB38YDH6</accession>